<protein>
    <submittedName>
        <fullName evidence="2">Uncharacterized protein</fullName>
    </submittedName>
</protein>
<evidence type="ECO:0000313" key="2">
    <source>
        <dbReference type="EMBL" id="AGP33250.1"/>
    </source>
</evidence>
<gene>
    <name evidence="2" type="ORF">SCE1572_01255</name>
</gene>
<dbReference type="AlphaFoldDB" id="S4XNB2"/>
<dbReference type="PATRIC" id="fig|1254432.3.peg.264"/>
<dbReference type="HOGENOM" id="CLU_3011952_0_0_7"/>
<name>S4XNB2_SORCE</name>
<dbReference type="Proteomes" id="UP000014803">
    <property type="component" value="Chromosome"/>
</dbReference>
<feature type="compositionally biased region" description="Low complexity" evidence="1">
    <location>
        <begin position="37"/>
        <end position="56"/>
    </location>
</feature>
<reference evidence="2 3" key="1">
    <citation type="journal article" date="2013" name="Sci. Rep.">
        <title>Extraordinary expansion of a Sorangium cellulosum genome from an alkaline milieu.</title>
        <authorList>
            <person name="Han K."/>
            <person name="Li Z.F."/>
            <person name="Peng R."/>
            <person name="Zhu L.P."/>
            <person name="Zhou T."/>
            <person name="Wang L.G."/>
            <person name="Li S.G."/>
            <person name="Zhang X.B."/>
            <person name="Hu W."/>
            <person name="Wu Z.H."/>
            <person name="Qin N."/>
            <person name="Li Y.Z."/>
        </authorList>
    </citation>
    <scope>NUCLEOTIDE SEQUENCE [LARGE SCALE GENOMIC DNA]</scope>
    <source>
        <strain evidence="2 3">So0157-2</strain>
    </source>
</reference>
<accession>S4XNB2</accession>
<dbReference type="KEGG" id="scu:SCE1572_01255"/>
<evidence type="ECO:0000313" key="3">
    <source>
        <dbReference type="Proteomes" id="UP000014803"/>
    </source>
</evidence>
<feature type="region of interest" description="Disordered" evidence="1">
    <location>
        <begin position="22"/>
        <end position="56"/>
    </location>
</feature>
<dbReference type="EMBL" id="CP003969">
    <property type="protein sequence ID" value="AGP33250.1"/>
    <property type="molecule type" value="Genomic_DNA"/>
</dbReference>
<proteinExistence type="predicted"/>
<evidence type="ECO:0000256" key="1">
    <source>
        <dbReference type="SAM" id="MobiDB-lite"/>
    </source>
</evidence>
<sequence length="56" mass="5393">MKTLMRWLLPVALLQGLACSDAVEQPTGTGSGGDSSGGTTSSSASNGAASRAAPLG</sequence>
<organism evidence="2 3">
    <name type="scientific">Sorangium cellulosum So0157-2</name>
    <dbReference type="NCBI Taxonomy" id="1254432"/>
    <lineage>
        <taxon>Bacteria</taxon>
        <taxon>Pseudomonadati</taxon>
        <taxon>Myxococcota</taxon>
        <taxon>Polyangia</taxon>
        <taxon>Polyangiales</taxon>
        <taxon>Polyangiaceae</taxon>
        <taxon>Sorangium</taxon>
    </lineage>
</organism>